<dbReference type="OrthoDB" id="5296814at2"/>
<protein>
    <recommendedName>
        <fullName evidence="3">Diheme cytochrome c</fullName>
    </recommendedName>
</protein>
<proteinExistence type="predicted"/>
<reference evidence="2" key="1">
    <citation type="submission" date="2005-08" db="EMBL/GenBank/DDBJ databases">
        <title>Complete sequence of Dechloromonas aromatica RCB.</title>
        <authorList>
            <person name="Salinero K.K."/>
            <person name="Copeland A."/>
            <person name="Lucas S."/>
            <person name="Lapidus A."/>
            <person name="Barry K."/>
            <person name="Detter J.C."/>
            <person name="Glavina T."/>
            <person name="Hammon N."/>
            <person name="Israni S."/>
            <person name="Pitluck S."/>
            <person name="Di Bartolo G."/>
            <person name="Trong S."/>
            <person name="Schmutz J."/>
            <person name="Larimer F."/>
            <person name="Land M."/>
            <person name="Ivanova N."/>
            <person name="Richardson P."/>
        </authorList>
    </citation>
    <scope>NUCLEOTIDE SEQUENCE</scope>
    <source>
        <strain evidence="2">RCB</strain>
    </source>
</reference>
<feature type="signal peptide" evidence="1">
    <location>
        <begin position="1"/>
        <end position="18"/>
    </location>
</feature>
<dbReference type="STRING" id="159087.Daro_2813"/>
<feature type="chain" id="PRO_5004233418" description="Diheme cytochrome c" evidence="1">
    <location>
        <begin position="19"/>
        <end position="153"/>
    </location>
</feature>
<dbReference type="eggNOG" id="COG3658">
    <property type="taxonomic scope" value="Bacteria"/>
</dbReference>
<dbReference type="AlphaFoldDB" id="Q47C88"/>
<accession>Q47C88</accession>
<dbReference type="InterPro" id="IPR018588">
    <property type="entry name" value="Dihaem_cytochrome-c"/>
</dbReference>
<dbReference type="KEGG" id="dar:Daro_2813"/>
<dbReference type="Pfam" id="PF09626">
    <property type="entry name" value="DHC"/>
    <property type="match status" value="1"/>
</dbReference>
<keyword evidence="1" id="KW-0732">Signal</keyword>
<dbReference type="HOGENOM" id="CLU_121881_0_0_4"/>
<organism evidence="2">
    <name type="scientific">Dechloromonas aromatica (strain RCB)</name>
    <dbReference type="NCBI Taxonomy" id="159087"/>
    <lineage>
        <taxon>Bacteria</taxon>
        <taxon>Pseudomonadati</taxon>
        <taxon>Pseudomonadota</taxon>
        <taxon>Betaproteobacteria</taxon>
        <taxon>Rhodocyclales</taxon>
        <taxon>Azonexaceae</taxon>
        <taxon>Dechloromonas</taxon>
    </lineage>
</organism>
<gene>
    <name evidence="2" type="ordered locus">Daro_2813</name>
</gene>
<evidence type="ECO:0000256" key="1">
    <source>
        <dbReference type="SAM" id="SignalP"/>
    </source>
</evidence>
<evidence type="ECO:0008006" key="3">
    <source>
        <dbReference type="Google" id="ProtNLM"/>
    </source>
</evidence>
<evidence type="ECO:0000313" key="2">
    <source>
        <dbReference type="EMBL" id="AAZ47543.1"/>
    </source>
</evidence>
<sequence length="153" mass="16773">MKKIILITLLACSFPALADRLPMPGNAPASFKSECSSCHIAYQPALLAADDWRKLMAGLKDHFGSDAAVDSKTNLEITNFLTRNAGEVSRLGSAGNPPRITQTQRFVRKHREVPAKFWRDPRVKSAANCEACHRGAASGNYGEHDIAIPELRE</sequence>
<name>Q47C88_DECAR</name>
<dbReference type="EMBL" id="CP000089">
    <property type="protein sequence ID" value="AAZ47543.1"/>
    <property type="molecule type" value="Genomic_DNA"/>
</dbReference>